<organism evidence="1 2">
    <name type="scientific">Rhodococcus oxybenzonivorans</name>
    <dbReference type="NCBI Taxonomy" id="1990687"/>
    <lineage>
        <taxon>Bacteria</taxon>
        <taxon>Bacillati</taxon>
        <taxon>Actinomycetota</taxon>
        <taxon>Actinomycetes</taxon>
        <taxon>Mycobacteriales</taxon>
        <taxon>Nocardiaceae</taxon>
        <taxon>Rhodococcus</taxon>
    </lineage>
</organism>
<dbReference type="InterPro" id="IPR029016">
    <property type="entry name" value="GAF-like_dom_sf"/>
</dbReference>
<gene>
    <name evidence="1" type="ORF">CBI38_30770</name>
</gene>
<protein>
    <submittedName>
        <fullName evidence="1">Uncharacterized protein</fullName>
    </submittedName>
</protein>
<reference evidence="1 2" key="1">
    <citation type="submission" date="2017-05" db="EMBL/GenBank/DDBJ databases">
        <title>Isolation of Rhodococcus sp. S2-17 biodegrading of BP-3.</title>
        <authorList>
            <person name="Lee Y."/>
            <person name="Kim K.H."/>
            <person name="Chun B.H."/>
            <person name="Jung H.S."/>
            <person name="Jeon C.O."/>
        </authorList>
    </citation>
    <scope>NUCLEOTIDE SEQUENCE [LARGE SCALE GENOMIC DNA]</scope>
    <source>
        <strain evidence="1 2">S2-17</strain>
        <plasmid evidence="2">prb98</plasmid>
    </source>
</reference>
<dbReference type="OrthoDB" id="9771372at2"/>
<proteinExistence type="predicted"/>
<dbReference type="Proteomes" id="UP000245711">
    <property type="component" value="Plasmid pRB98"/>
</dbReference>
<geneLocation type="plasmid" evidence="2">
    <name>prb98</name>
</geneLocation>
<dbReference type="EMBL" id="CP021355">
    <property type="protein sequence ID" value="AWK75989.1"/>
    <property type="molecule type" value="Genomic_DNA"/>
</dbReference>
<dbReference type="AlphaFoldDB" id="A0A2S2C557"/>
<dbReference type="Gene3D" id="3.30.450.40">
    <property type="match status" value="1"/>
</dbReference>
<dbReference type="KEGG" id="roz:CBI38_30770"/>
<accession>A0A2S2C557</accession>
<sequence>MVTDWIRALVDDRDIDAHEGAPLGLRPEIEQSWRRCRAIGAAADGSRLRFVDDTRTDSKLVRAARPVVDRLAEQLADVPVTILLADQDATIVDRRTGVRSLLGRLDRAQVAPGFMFSEQYAGTNGIGTALEERKAFRVRGNAAVVAMAATP</sequence>
<keyword evidence="2" id="KW-1185">Reference proteome</keyword>
<name>A0A2S2C557_9NOCA</name>
<keyword evidence="1" id="KW-0614">Plasmid</keyword>
<evidence type="ECO:0000313" key="2">
    <source>
        <dbReference type="Proteomes" id="UP000245711"/>
    </source>
</evidence>
<evidence type="ECO:0000313" key="1">
    <source>
        <dbReference type="EMBL" id="AWK75989.1"/>
    </source>
</evidence>